<feature type="transmembrane region" description="Helical" evidence="5">
    <location>
        <begin position="43"/>
        <end position="65"/>
    </location>
</feature>
<dbReference type="AlphaFoldDB" id="A0A4Q0YGX2"/>
<dbReference type="GO" id="GO:0005886">
    <property type="term" value="C:plasma membrane"/>
    <property type="evidence" value="ECO:0007669"/>
    <property type="project" value="UniProtKB-SubCell"/>
</dbReference>
<dbReference type="Proteomes" id="UP000290172">
    <property type="component" value="Unassembled WGS sequence"/>
</dbReference>
<sequence>MENDLNISDKDKFMVTSPIANMGGAIIFLILMVIGIFTNDFWAGLIFGIFISAAFRWIVNFLYIFTPFFHRKQERIDKIYEYFKQSFHTIINFDEQKHEKIDEFSQDKKLNSAKITDDEIMYNIYMKAYKAKADAIILNSINNDELRCTLVKYKK</sequence>
<organism evidence="6 7">
    <name type="scientific">Halarcobacter ebronensis</name>
    <dbReference type="NCBI Taxonomy" id="1462615"/>
    <lineage>
        <taxon>Bacteria</taxon>
        <taxon>Pseudomonadati</taxon>
        <taxon>Campylobacterota</taxon>
        <taxon>Epsilonproteobacteria</taxon>
        <taxon>Campylobacterales</taxon>
        <taxon>Arcobacteraceae</taxon>
        <taxon>Halarcobacter</taxon>
    </lineage>
</organism>
<dbReference type="RefSeq" id="WP_128978541.1">
    <property type="nucleotide sequence ID" value="NZ_PDKJ01000002.1"/>
</dbReference>
<dbReference type="InterPro" id="IPR036640">
    <property type="entry name" value="ABC1_TM_sf"/>
</dbReference>
<accession>A0A4Q0YGX2</accession>
<evidence type="ECO:0000313" key="6">
    <source>
        <dbReference type="EMBL" id="RXJ69495.1"/>
    </source>
</evidence>
<reference evidence="6 7" key="1">
    <citation type="submission" date="2017-10" db="EMBL/GenBank/DDBJ databases">
        <title>Genomics of the genus Arcobacter.</title>
        <authorList>
            <person name="Perez-Cataluna A."/>
            <person name="Figueras M.J."/>
        </authorList>
    </citation>
    <scope>NUCLEOTIDE SEQUENCE [LARGE SCALE GENOMIC DNA]</scope>
    <source>
        <strain evidence="6 7">CECT 8993</strain>
    </source>
</reference>
<evidence type="ECO:0000256" key="5">
    <source>
        <dbReference type="SAM" id="Phobius"/>
    </source>
</evidence>
<evidence type="ECO:0000313" key="7">
    <source>
        <dbReference type="Proteomes" id="UP000290172"/>
    </source>
</evidence>
<keyword evidence="3 5" id="KW-1133">Transmembrane helix</keyword>
<gene>
    <name evidence="6" type="ORF">CRV08_01985</name>
</gene>
<dbReference type="EMBL" id="PDKJ01000002">
    <property type="protein sequence ID" value="RXJ69495.1"/>
    <property type="molecule type" value="Genomic_DNA"/>
</dbReference>
<keyword evidence="2 5" id="KW-0812">Transmembrane</keyword>
<evidence type="ECO:0000256" key="4">
    <source>
        <dbReference type="ARBA" id="ARBA00023136"/>
    </source>
</evidence>
<keyword evidence="4 5" id="KW-0472">Membrane</keyword>
<comment type="subcellular location">
    <subcellularLocation>
        <location evidence="1">Cell membrane</location>
        <topology evidence="1">Multi-pass membrane protein</topology>
    </subcellularLocation>
</comment>
<comment type="caution">
    <text evidence="6">The sequence shown here is derived from an EMBL/GenBank/DDBJ whole genome shotgun (WGS) entry which is preliminary data.</text>
</comment>
<feature type="transmembrane region" description="Helical" evidence="5">
    <location>
        <begin position="19"/>
        <end position="37"/>
    </location>
</feature>
<dbReference type="SUPFAM" id="SSF90123">
    <property type="entry name" value="ABC transporter transmembrane region"/>
    <property type="match status" value="1"/>
</dbReference>
<evidence type="ECO:0000256" key="3">
    <source>
        <dbReference type="ARBA" id="ARBA00022989"/>
    </source>
</evidence>
<proteinExistence type="predicted"/>
<evidence type="ECO:0000256" key="1">
    <source>
        <dbReference type="ARBA" id="ARBA00004651"/>
    </source>
</evidence>
<name>A0A4Q0YGX2_9BACT</name>
<protein>
    <submittedName>
        <fullName evidence="6">Uncharacterized protein</fullName>
    </submittedName>
</protein>
<dbReference type="GO" id="GO:0005524">
    <property type="term" value="F:ATP binding"/>
    <property type="evidence" value="ECO:0007669"/>
    <property type="project" value="InterPro"/>
</dbReference>
<evidence type="ECO:0000256" key="2">
    <source>
        <dbReference type="ARBA" id="ARBA00022692"/>
    </source>
</evidence>